<comment type="caution">
    <text evidence="1">The sequence shown here is derived from an EMBL/GenBank/DDBJ whole genome shotgun (WGS) entry which is preliminary data.</text>
</comment>
<evidence type="ECO:0008006" key="3">
    <source>
        <dbReference type="Google" id="ProtNLM"/>
    </source>
</evidence>
<name>A0A938B073_UNCTE</name>
<proteinExistence type="predicted"/>
<protein>
    <recommendedName>
        <fullName evidence="3">HNH endonuclease</fullName>
    </recommendedName>
</protein>
<dbReference type="EMBL" id="VGLS01000141">
    <property type="protein sequence ID" value="MBM3223422.1"/>
    <property type="molecule type" value="Genomic_DNA"/>
</dbReference>
<evidence type="ECO:0000313" key="2">
    <source>
        <dbReference type="Proteomes" id="UP000712673"/>
    </source>
</evidence>
<evidence type="ECO:0000313" key="1">
    <source>
        <dbReference type="EMBL" id="MBM3223422.1"/>
    </source>
</evidence>
<gene>
    <name evidence="1" type="ORF">FJZ47_06435</name>
</gene>
<dbReference type="Proteomes" id="UP000712673">
    <property type="component" value="Unassembled WGS sequence"/>
</dbReference>
<organism evidence="1 2">
    <name type="scientific">Tectimicrobiota bacterium</name>
    <dbReference type="NCBI Taxonomy" id="2528274"/>
    <lineage>
        <taxon>Bacteria</taxon>
        <taxon>Pseudomonadati</taxon>
        <taxon>Nitrospinota/Tectimicrobiota group</taxon>
        <taxon>Candidatus Tectimicrobiota</taxon>
    </lineage>
</organism>
<sequence>MMRRNLALACHFCNRYKGPNLAGIDPTTGTLTRPFNPRIDIWNQHFQTQAGHIIGLTPVGRTTVYVLNMNRPDRVRVRRELEPEMFLR</sequence>
<reference evidence="1" key="1">
    <citation type="submission" date="2019-03" db="EMBL/GenBank/DDBJ databases">
        <title>Lake Tanganyika Metagenome-Assembled Genomes (MAGs).</title>
        <authorList>
            <person name="Tran P."/>
        </authorList>
    </citation>
    <scope>NUCLEOTIDE SEQUENCE</scope>
    <source>
        <strain evidence="1">K_DeepCast_65m_m2_066</strain>
    </source>
</reference>
<dbReference type="AlphaFoldDB" id="A0A938B073"/>
<accession>A0A938B073</accession>